<keyword evidence="2" id="KW-0231">Viral genome packaging</keyword>
<dbReference type="InterPro" id="IPR052404">
    <property type="entry name" value="SPP1-like_terminase"/>
</dbReference>
<name>A0A074MH50_ERYLO</name>
<dbReference type="InterPro" id="IPR038713">
    <property type="entry name" value="Terminase_Gp1_N_sf"/>
</dbReference>
<comment type="caution">
    <text evidence="3">The sequence shown here is derived from an EMBL/GenBank/DDBJ whole genome shotgun (WGS) entry which is preliminary data.</text>
</comment>
<dbReference type="eggNOG" id="COG3728">
    <property type="taxonomic scope" value="Bacteria"/>
</dbReference>
<dbReference type="Gene3D" id="1.10.10.1400">
    <property type="entry name" value="Terminase, small subunit, N-terminal DNA-binding domain, HTH motif"/>
    <property type="match status" value="1"/>
</dbReference>
<gene>
    <name evidence="3" type="ORF">EH31_05485</name>
</gene>
<evidence type="ECO:0000313" key="4">
    <source>
        <dbReference type="Proteomes" id="UP000027647"/>
    </source>
</evidence>
<evidence type="ECO:0000313" key="3">
    <source>
        <dbReference type="EMBL" id="KEO92120.1"/>
    </source>
</evidence>
<keyword evidence="4" id="KW-1185">Reference proteome</keyword>
<proteinExistence type="predicted"/>
<dbReference type="InterPro" id="IPR005335">
    <property type="entry name" value="Terminase_ssu"/>
</dbReference>
<reference evidence="3 4" key="1">
    <citation type="submission" date="2014-04" db="EMBL/GenBank/DDBJ databases">
        <title>A comprehensive comparison of genomes of Erythrobacter spp. strains.</title>
        <authorList>
            <person name="Zheng Q."/>
        </authorList>
    </citation>
    <scope>NUCLEOTIDE SEQUENCE [LARGE SCALE GENOMIC DNA]</scope>
    <source>
        <strain evidence="3 4">DSM 6997</strain>
    </source>
</reference>
<dbReference type="GO" id="GO:0051276">
    <property type="term" value="P:chromosome organization"/>
    <property type="evidence" value="ECO:0007669"/>
    <property type="project" value="InterPro"/>
</dbReference>
<dbReference type="STRING" id="1044.EH31_05485"/>
<dbReference type="EMBL" id="JMIW01000001">
    <property type="protein sequence ID" value="KEO92120.1"/>
    <property type="molecule type" value="Genomic_DNA"/>
</dbReference>
<dbReference type="Proteomes" id="UP000027647">
    <property type="component" value="Unassembled WGS sequence"/>
</dbReference>
<protein>
    <recommendedName>
        <fullName evidence="5">Terminase</fullName>
    </recommendedName>
</protein>
<dbReference type="OrthoDB" id="8227562at2"/>
<evidence type="ECO:0008006" key="5">
    <source>
        <dbReference type="Google" id="ProtNLM"/>
    </source>
</evidence>
<dbReference type="PANTHER" id="PTHR41328">
    <property type="entry name" value="TERMINASE SMALL SUBUNIT-RELATED"/>
    <property type="match status" value="1"/>
</dbReference>
<organism evidence="3 4">
    <name type="scientific">Erythrobacter longus</name>
    <dbReference type="NCBI Taxonomy" id="1044"/>
    <lineage>
        <taxon>Bacteria</taxon>
        <taxon>Pseudomonadati</taxon>
        <taxon>Pseudomonadota</taxon>
        <taxon>Alphaproteobacteria</taxon>
        <taxon>Sphingomonadales</taxon>
        <taxon>Erythrobacteraceae</taxon>
        <taxon>Erythrobacter/Porphyrobacter group</taxon>
        <taxon>Erythrobacter</taxon>
    </lineage>
</organism>
<dbReference type="PANTHER" id="PTHR41328:SF2">
    <property type="entry name" value="TERMINASE SMALL SUBUNIT"/>
    <property type="match status" value="1"/>
</dbReference>
<dbReference type="RefSeq" id="WP_081853231.1">
    <property type="nucleotide sequence ID" value="NZ_JMIW01000001.1"/>
</dbReference>
<sequence>MTPKQKAFVREYLVDLNATQAAIRAGYSKRTAHVIGHENLKKPEIAAAIEVAMDQRTKRTEITADYVLEGIKDTIERCRGEGEAFNPAQALKGFELLGKHLKMFTNKAEVAPVVGTDLASYSEDEKRNMLADRLRKAFSKIAAAESEQTSLQ</sequence>
<accession>A0A074MH50</accession>
<evidence type="ECO:0000256" key="1">
    <source>
        <dbReference type="ARBA" id="ARBA00022612"/>
    </source>
</evidence>
<evidence type="ECO:0000256" key="2">
    <source>
        <dbReference type="ARBA" id="ARBA00023219"/>
    </source>
</evidence>
<dbReference type="Pfam" id="PF03592">
    <property type="entry name" value="Terminase_2"/>
    <property type="match status" value="1"/>
</dbReference>
<dbReference type="AlphaFoldDB" id="A0A074MH50"/>
<keyword evidence="1" id="KW-1188">Viral release from host cell</keyword>